<sequence length="105" mass="12248">MTFRALKDFGTEHLPCKRFESNAAYYYLMLIAFFLFESFKEDVTAPVIRLKTYATTVRRIIVDIAAKVVHKAGRICLKITRAIADRLHIFQLWHNCNHVFPIITS</sequence>
<proteinExistence type="predicted"/>
<organism evidence="1 2">
    <name type="scientific">Candidatus Fischerbacteria bacterium RBG_13_37_8</name>
    <dbReference type="NCBI Taxonomy" id="1817863"/>
    <lineage>
        <taxon>Bacteria</taxon>
        <taxon>Candidatus Fischeribacteriota</taxon>
    </lineage>
</organism>
<dbReference type="Proteomes" id="UP000178943">
    <property type="component" value="Unassembled WGS sequence"/>
</dbReference>
<accession>A0A1F5VUF7</accession>
<evidence type="ECO:0000313" key="1">
    <source>
        <dbReference type="EMBL" id="OGF67015.1"/>
    </source>
</evidence>
<reference evidence="1 2" key="1">
    <citation type="journal article" date="2016" name="Nat. Commun.">
        <title>Thousands of microbial genomes shed light on interconnected biogeochemical processes in an aquifer system.</title>
        <authorList>
            <person name="Anantharaman K."/>
            <person name="Brown C.T."/>
            <person name="Hug L.A."/>
            <person name="Sharon I."/>
            <person name="Castelle C.J."/>
            <person name="Probst A.J."/>
            <person name="Thomas B.C."/>
            <person name="Singh A."/>
            <person name="Wilkins M.J."/>
            <person name="Karaoz U."/>
            <person name="Brodie E.L."/>
            <person name="Williams K.H."/>
            <person name="Hubbard S.S."/>
            <person name="Banfield J.F."/>
        </authorList>
    </citation>
    <scope>NUCLEOTIDE SEQUENCE [LARGE SCALE GENOMIC DNA]</scope>
</reference>
<evidence type="ECO:0000313" key="2">
    <source>
        <dbReference type="Proteomes" id="UP000178943"/>
    </source>
</evidence>
<gene>
    <name evidence="1" type="ORF">A2Y62_04995</name>
</gene>
<dbReference type="AlphaFoldDB" id="A0A1F5VUF7"/>
<dbReference type="EMBL" id="MFGW01000075">
    <property type="protein sequence ID" value="OGF67015.1"/>
    <property type="molecule type" value="Genomic_DNA"/>
</dbReference>
<name>A0A1F5VUF7_9BACT</name>
<evidence type="ECO:0008006" key="3">
    <source>
        <dbReference type="Google" id="ProtNLM"/>
    </source>
</evidence>
<comment type="caution">
    <text evidence="1">The sequence shown here is derived from an EMBL/GenBank/DDBJ whole genome shotgun (WGS) entry which is preliminary data.</text>
</comment>
<protein>
    <recommendedName>
        <fullName evidence="3">Transposase DDE domain-containing protein</fullName>
    </recommendedName>
</protein>